<dbReference type="PROSITE" id="PS51294">
    <property type="entry name" value="HTH_MYB"/>
    <property type="match status" value="1"/>
</dbReference>
<dbReference type="InterPro" id="IPR057625">
    <property type="entry name" value="TPR1-6-like_ubiquitin"/>
</dbReference>
<organism evidence="8 9">
    <name type="scientific">Rhodamnia argentea</name>
    <dbReference type="NCBI Taxonomy" id="178133"/>
    <lineage>
        <taxon>Eukaryota</taxon>
        <taxon>Viridiplantae</taxon>
        <taxon>Streptophyta</taxon>
        <taxon>Embryophyta</taxon>
        <taxon>Tracheophyta</taxon>
        <taxon>Spermatophyta</taxon>
        <taxon>Magnoliopsida</taxon>
        <taxon>eudicotyledons</taxon>
        <taxon>Gunneridae</taxon>
        <taxon>Pentapetalae</taxon>
        <taxon>rosids</taxon>
        <taxon>malvids</taxon>
        <taxon>Myrtales</taxon>
        <taxon>Myrtaceae</taxon>
        <taxon>Myrtoideae</taxon>
        <taxon>Myrteae</taxon>
        <taxon>Australasian group</taxon>
        <taxon>Rhodamnia</taxon>
    </lineage>
</organism>
<feature type="domain" description="HTH myb-type" evidence="7">
    <location>
        <begin position="553"/>
        <end position="612"/>
    </location>
</feature>
<dbReference type="GO" id="GO:0042162">
    <property type="term" value="F:telomeric DNA binding"/>
    <property type="evidence" value="ECO:0007669"/>
    <property type="project" value="UniProtKB-ARBA"/>
</dbReference>
<sequence>MVLNRRLEYGFNGYQVPAMPRGTRSARRRNSIKKNVEDSKMHAFDLLATLAGKLLVGNSSSSSSSNSSTKKDQFPVTDSTSIEERRQNQFTTQLELQACDQASCGRSMLDPQLVSQKHHDPKLSPEDTQHPVMGSTDSERLGTDELRIDKRNDETSRNAVVEPLTSTDSKLEDDTQNEIKVEQLHSDKAPNDNGAVMYSFRDPVVWDAKPLMQISLESGAAASFPANKDRIAHDSLSPARNVEVVSRDDDEKSSGCTHPVPTKKSFRPVPHIGDRRIRKVLASRHWKVALRSKNEFPRTGVNFKADYKDKSSYYKRQRSQRNYPFKKRKFFDIDFESYSDKEISSNAAVYPSENHTDGDVSAKRPSPPASVKLRIESFTVPELFIEISETATIGSLKRAVMEAVSGVLGGELRVGVLLQGKKVGDDSKTLLQTGISQDNQLNSLGFALEPDPSHTSASPKVSSLFPCDVPQPLIRYPIGPNDSQKRIHDTLPEHEDMNIPIVAENDCDMATSPVGVLKKGTTQSKALVPVSSMNVEALAVVPVHRKSKRSEFAQRRIRRPFSVSEVEALVQAVEKLGTGRWRDVKLRAFDSAKHRTYVDLKDKWKTLVHTARISPQQRRGEPVPQELLDRVLTAHAYWSQHQAKQQLKHI</sequence>
<dbReference type="InterPro" id="IPR001005">
    <property type="entry name" value="SANT/Myb"/>
</dbReference>
<dbReference type="AlphaFoldDB" id="A0A8B8PRZ7"/>
<dbReference type="PROSITE" id="PS50090">
    <property type="entry name" value="MYB_LIKE"/>
    <property type="match status" value="1"/>
</dbReference>
<dbReference type="PROSITE" id="PS50053">
    <property type="entry name" value="UBIQUITIN_2"/>
    <property type="match status" value="1"/>
</dbReference>
<dbReference type="InterPro" id="IPR000626">
    <property type="entry name" value="Ubiquitin-like_dom"/>
</dbReference>
<dbReference type="Pfam" id="PF23603">
    <property type="entry name" value="Ubiquitin_TPR1"/>
    <property type="match status" value="1"/>
</dbReference>
<dbReference type="GO" id="GO:0005634">
    <property type="term" value="C:nucleus"/>
    <property type="evidence" value="ECO:0007669"/>
    <property type="project" value="UniProtKB-SubCell"/>
</dbReference>
<dbReference type="InterPro" id="IPR031105">
    <property type="entry name" value="TRP_plant"/>
</dbReference>
<dbReference type="InterPro" id="IPR009057">
    <property type="entry name" value="Homeodomain-like_sf"/>
</dbReference>
<dbReference type="InterPro" id="IPR029071">
    <property type="entry name" value="Ubiquitin-like_domsf"/>
</dbReference>
<evidence type="ECO:0000256" key="2">
    <source>
        <dbReference type="ARBA" id="ARBA00023125"/>
    </source>
</evidence>
<dbReference type="RefSeq" id="XP_030537549.1">
    <property type="nucleotide sequence ID" value="XM_030681689.2"/>
</dbReference>
<dbReference type="PANTHER" id="PTHR21717:SF70">
    <property type="entry name" value="TELOMERE REPEAT-BINDING PROTEIN 2-RELATED"/>
    <property type="match status" value="1"/>
</dbReference>
<feature type="compositionally biased region" description="Low complexity" evidence="4">
    <location>
        <begin position="58"/>
        <end position="68"/>
    </location>
</feature>
<evidence type="ECO:0000256" key="3">
    <source>
        <dbReference type="ARBA" id="ARBA00023242"/>
    </source>
</evidence>
<keyword evidence="8" id="KW-1185">Reference proteome</keyword>
<dbReference type="SMART" id="SM00717">
    <property type="entry name" value="SANT"/>
    <property type="match status" value="1"/>
</dbReference>
<feature type="domain" description="Myb-like" evidence="6">
    <location>
        <begin position="553"/>
        <end position="608"/>
    </location>
</feature>
<evidence type="ECO:0000256" key="4">
    <source>
        <dbReference type="SAM" id="MobiDB-lite"/>
    </source>
</evidence>
<feature type="domain" description="Ubiquitin-like" evidence="5">
    <location>
        <begin position="371"/>
        <end position="441"/>
    </location>
</feature>
<feature type="region of interest" description="Disordered" evidence="4">
    <location>
        <begin position="242"/>
        <end position="269"/>
    </location>
</feature>
<keyword evidence="3" id="KW-0539">Nucleus</keyword>
<keyword evidence="2" id="KW-0238">DNA-binding</keyword>
<evidence type="ECO:0000259" key="6">
    <source>
        <dbReference type="PROSITE" id="PS50090"/>
    </source>
</evidence>
<dbReference type="SUPFAM" id="SSF54236">
    <property type="entry name" value="Ubiquitin-like"/>
    <property type="match status" value="1"/>
</dbReference>
<feature type="compositionally biased region" description="Basic and acidic residues" evidence="4">
    <location>
        <begin position="117"/>
        <end position="129"/>
    </location>
</feature>
<evidence type="ECO:0000313" key="9">
    <source>
        <dbReference type="RefSeq" id="XP_030537549.1"/>
    </source>
</evidence>
<evidence type="ECO:0000256" key="1">
    <source>
        <dbReference type="ARBA" id="ARBA00004123"/>
    </source>
</evidence>
<dbReference type="Pfam" id="PF00249">
    <property type="entry name" value="Myb_DNA-binding"/>
    <property type="match status" value="1"/>
</dbReference>
<dbReference type="CDD" id="cd11660">
    <property type="entry name" value="SANT_TRF"/>
    <property type="match status" value="1"/>
</dbReference>
<dbReference type="GeneID" id="115746007"/>
<reference evidence="9" key="1">
    <citation type="submission" date="2025-08" db="UniProtKB">
        <authorList>
            <consortium name="RefSeq"/>
        </authorList>
    </citation>
    <scope>IDENTIFICATION</scope>
    <source>
        <tissue evidence="9">Leaf</tissue>
    </source>
</reference>
<name>A0A8B8PRZ7_9MYRT</name>
<evidence type="ECO:0000259" key="7">
    <source>
        <dbReference type="PROSITE" id="PS51294"/>
    </source>
</evidence>
<gene>
    <name evidence="9" type="primary">LOC115746007</name>
</gene>
<protein>
    <submittedName>
        <fullName evidence="9">Telomere repeat-binding protein 5 isoform X2</fullName>
    </submittedName>
</protein>
<evidence type="ECO:0000313" key="8">
    <source>
        <dbReference type="Proteomes" id="UP000827889"/>
    </source>
</evidence>
<feature type="region of interest" description="Disordered" evidence="4">
    <location>
        <begin position="57"/>
        <end position="82"/>
    </location>
</feature>
<dbReference type="InterPro" id="IPR017930">
    <property type="entry name" value="Myb_dom"/>
</dbReference>
<proteinExistence type="predicted"/>
<dbReference type="Gene3D" id="1.10.246.220">
    <property type="match status" value="1"/>
</dbReference>
<feature type="region of interest" description="Disordered" evidence="4">
    <location>
        <begin position="114"/>
        <end position="138"/>
    </location>
</feature>
<accession>A0A8B8PRZ7</accession>
<dbReference type="PANTHER" id="PTHR21717">
    <property type="entry name" value="TELOMERIC REPEAT BINDING PROTEIN"/>
    <property type="match status" value="1"/>
</dbReference>
<evidence type="ECO:0000259" key="5">
    <source>
        <dbReference type="PROSITE" id="PS50053"/>
    </source>
</evidence>
<dbReference type="Proteomes" id="UP000827889">
    <property type="component" value="Chromosome 6"/>
</dbReference>
<dbReference type="SUPFAM" id="SSF46689">
    <property type="entry name" value="Homeodomain-like"/>
    <property type="match status" value="1"/>
</dbReference>
<comment type="subcellular location">
    <subcellularLocation>
        <location evidence="1">Nucleus</location>
    </subcellularLocation>
</comment>